<reference evidence="1 2" key="1">
    <citation type="submission" date="2021-06" db="EMBL/GenBank/DDBJ databases">
        <title>Caerostris extrusa draft genome.</title>
        <authorList>
            <person name="Kono N."/>
            <person name="Arakawa K."/>
        </authorList>
    </citation>
    <scope>NUCLEOTIDE SEQUENCE [LARGE SCALE GENOMIC DNA]</scope>
</reference>
<gene>
    <name evidence="1" type="ORF">CEXT_363911</name>
</gene>
<sequence length="87" mass="10139">MDSPLDGQDAERMDGGEMLKWSFFCLDRDRITDFLFRFLHLSSMNAIHFIQGGKTGRNKTGKNCNDGFCRWMVKMRKEWIEAGNART</sequence>
<keyword evidence="2" id="KW-1185">Reference proteome</keyword>
<evidence type="ECO:0000313" key="1">
    <source>
        <dbReference type="EMBL" id="GIX88611.1"/>
    </source>
</evidence>
<organism evidence="1 2">
    <name type="scientific">Caerostris extrusa</name>
    <name type="common">Bark spider</name>
    <name type="synonym">Caerostris bankana</name>
    <dbReference type="NCBI Taxonomy" id="172846"/>
    <lineage>
        <taxon>Eukaryota</taxon>
        <taxon>Metazoa</taxon>
        <taxon>Ecdysozoa</taxon>
        <taxon>Arthropoda</taxon>
        <taxon>Chelicerata</taxon>
        <taxon>Arachnida</taxon>
        <taxon>Araneae</taxon>
        <taxon>Araneomorphae</taxon>
        <taxon>Entelegynae</taxon>
        <taxon>Araneoidea</taxon>
        <taxon>Araneidae</taxon>
        <taxon>Caerostris</taxon>
    </lineage>
</organism>
<evidence type="ECO:0000313" key="2">
    <source>
        <dbReference type="Proteomes" id="UP001054945"/>
    </source>
</evidence>
<proteinExistence type="predicted"/>
<dbReference type="AlphaFoldDB" id="A0AAV4NXE2"/>
<dbReference type="EMBL" id="BPLR01021342">
    <property type="protein sequence ID" value="GIX88611.1"/>
    <property type="molecule type" value="Genomic_DNA"/>
</dbReference>
<name>A0AAV4NXE2_CAEEX</name>
<accession>A0AAV4NXE2</accession>
<dbReference type="Proteomes" id="UP001054945">
    <property type="component" value="Unassembled WGS sequence"/>
</dbReference>
<protein>
    <submittedName>
        <fullName evidence="1">Uncharacterized protein</fullName>
    </submittedName>
</protein>
<comment type="caution">
    <text evidence="1">The sequence shown here is derived from an EMBL/GenBank/DDBJ whole genome shotgun (WGS) entry which is preliminary data.</text>
</comment>